<organism evidence="2 3">
    <name type="scientific">Sus scrofa</name>
    <name type="common">Pig</name>
    <dbReference type="NCBI Taxonomy" id="9823"/>
    <lineage>
        <taxon>Eukaryota</taxon>
        <taxon>Metazoa</taxon>
        <taxon>Chordata</taxon>
        <taxon>Craniata</taxon>
        <taxon>Vertebrata</taxon>
        <taxon>Euteleostomi</taxon>
        <taxon>Mammalia</taxon>
        <taxon>Eutheria</taxon>
        <taxon>Laurasiatheria</taxon>
        <taxon>Artiodactyla</taxon>
        <taxon>Suina</taxon>
        <taxon>Suidae</taxon>
        <taxon>Sus</taxon>
    </lineage>
</organism>
<feature type="region of interest" description="Disordered" evidence="1">
    <location>
        <begin position="75"/>
        <end position="107"/>
    </location>
</feature>
<evidence type="ECO:0000313" key="2">
    <source>
        <dbReference type="Ensembl" id="ENSSSCP00000078701.1"/>
    </source>
</evidence>
<dbReference type="Proteomes" id="UP000008227">
    <property type="component" value="Unassembled WGS sequence"/>
</dbReference>
<reference evidence="2" key="2">
    <citation type="submission" date="2025-08" db="UniProtKB">
        <authorList>
            <consortium name="Ensembl"/>
        </authorList>
    </citation>
    <scope>IDENTIFICATION</scope>
</reference>
<evidence type="ECO:0000256" key="1">
    <source>
        <dbReference type="SAM" id="MobiDB-lite"/>
    </source>
</evidence>
<protein>
    <submittedName>
        <fullName evidence="2">Uncharacterized protein</fullName>
    </submittedName>
</protein>
<dbReference type="Ensembl" id="ENSSSCT00000090909.1">
    <property type="protein sequence ID" value="ENSSSCP00000078701.1"/>
    <property type="gene ID" value="ENSSSCG00000046374.1"/>
</dbReference>
<accession>A0A8W4FGZ1</accession>
<dbReference type="AlphaFoldDB" id="A0A8W4FGZ1"/>
<reference evidence="2" key="3">
    <citation type="submission" date="2025-09" db="UniProtKB">
        <authorList>
            <consortium name="Ensembl"/>
        </authorList>
    </citation>
    <scope>IDENTIFICATION</scope>
</reference>
<sequence length="115" mass="12386">MVGGPAGITLRNTIRPGGLDESAVRPGSEWGAGLGLPRSCPHAQRSRIVRPLREVWQGRPCIPTDCPLCEPRWARAPRGGGSGERGPRGGQPGWIRKSEGGRQVQTAVRCHQLHL</sequence>
<reference evidence="2" key="1">
    <citation type="journal article" date="2020" name="Gigascience">
        <title>An improved pig reference genome sequence to enable pig genetics and genomics research.</title>
        <authorList>
            <person name="Warr A."/>
            <person name="Affara N."/>
            <person name="Aken B."/>
            <person name="Beiki H."/>
            <person name="Bickhart D.M."/>
            <person name="Billis K."/>
            <person name="Chow W."/>
            <person name="Eory L."/>
            <person name="Finlayson H.A."/>
            <person name="Flicek P."/>
            <person name="Giron C.G."/>
            <person name="Griffin D.K."/>
            <person name="Hall R."/>
            <person name="Hannum G."/>
            <person name="Hourlier T."/>
            <person name="Howe K."/>
            <person name="Hume D.A."/>
            <person name="Izuogu O."/>
            <person name="Kim K."/>
            <person name="Koren S."/>
            <person name="Liu H."/>
            <person name="Manchanda N."/>
            <person name="Martin F.J."/>
            <person name="Nonneman D.J."/>
            <person name="O'Connor R.E."/>
            <person name="Phillippy A.M."/>
            <person name="Rohrer G.A."/>
            <person name="Rosen B.D."/>
            <person name="Rund L.A."/>
            <person name="Sargent C.A."/>
            <person name="Schook L.B."/>
            <person name="Schroeder S.G."/>
            <person name="Schwartz A.S."/>
            <person name="Skinner B.M."/>
            <person name="Talbot R."/>
            <person name="Tseng E."/>
            <person name="Tuggle C.K."/>
            <person name="Watson M."/>
            <person name="Smith T.P.L."/>
            <person name="Archibald A.L."/>
        </authorList>
    </citation>
    <scope>NUCLEOTIDE SEQUENCE [LARGE SCALE GENOMIC DNA]</scope>
    <source>
        <strain evidence="2">Duroc</strain>
    </source>
</reference>
<feature type="compositionally biased region" description="Gly residues" evidence="1">
    <location>
        <begin position="78"/>
        <end position="92"/>
    </location>
</feature>
<feature type="region of interest" description="Disordered" evidence="1">
    <location>
        <begin position="1"/>
        <end position="21"/>
    </location>
</feature>
<proteinExistence type="predicted"/>
<keyword evidence="3" id="KW-1185">Reference proteome</keyword>
<name>A0A8W4FGZ1_PIG</name>
<evidence type="ECO:0000313" key="3">
    <source>
        <dbReference type="Proteomes" id="UP000008227"/>
    </source>
</evidence>